<dbReference type="GO" id="GO:0030154">
    <property type="term" value="P:cell differentiation"/>
    <property type="evidence" value="ECO:0007669"/>
    <property type="project" value="TreeGrafter"/>
</dbReference>
<comment type="caution">
    <text evidence="2">Lacks conserved residue(s) required for the propagation of feature annotation.</text>
</comment>
<reference evidence="5" key="1">
    <citation type="submission" date="2019-04" db="EMBL/GenBank/DDBJ databases">
        <title>Genome assembly of Zosterops borbonicus 15179.</title>
        <authorList>
            <person name="Leroy T."/>
            <person name="Anselmetti Y."/>
            <person name="Tilak M.-K."/>
            <person name="Nabholz B."/>
        </authorList>
    </citation>
    <scope>NUCLEOTIDE SEQUENCE</scope>
    <source>
        <strain evidence="5">HGM_15179</strain>
        <tissue evidence="5">Muscle</tissue>
    </source>
</reference>
<keyword evidence="1 2" id="KW-1015">Disulfide bond</keyword>
<feature type="compositionally biased region" description="Low complexity" evidence="3">
    <location>
        <begin position="91"/>
        <end position="105"/>
    </location>
</feature>
<evidence type="ECO:0000313" key="5">
    <source>
        <dbReference type="EMBL" id="TRZ05871.1"/>
    </source>
</evidence>
<dbReference type="AlphaFoldDB" id="A0A8K1FY49"/>
<evidence type="ECO:0000259" key="4">
    <source>
        <dbReference type="PROSITE" id="PS50027"/>
    </source>
</evidence>
<dbReference type="GO" id="GO:0005576">
    <property type="term" value="C:extracellular region"/>
    <property type="evidence" value="ECO:0007669"/>
    <property type="project" value="TreeGrafter"/>
</dbReference>
<dbReference type="EMBL" id="SWJQ01003246">
    <property type="protein sequence ID" value="TRZ05871.1"/>
    <property type="molecule type" value="Genomic_DNA"/>
</dbReference>
<name>A0A8K1FY49_9PASS</name>
<evidence type="ECO:0000313" key="6">
    <source>
        <dbReference type="Proteomes" id="UP000796761"/>
    </source>
</evidence>
<dbReference type="FunFam" id="2.10.25.10:FF:000140">
    <property type="entry name" value="Transmembrane agrin"/>
    <property type="match status" value="1"/>
</dbReference>
<feature type="disulfide bond" evidence="2">
    <location>
        <begin position="2"/>
        <end position="14"/>
    </location>
</feature>
<dbReference type="Gene3D" id="2.10.25.10">
    <property type="entry name" value="Laminin"/>
    <property type="match status" value="1"/>
</dbReference>
<sequence>TCQCNPYGSYGGSCDPGSGQCSCKPGVGGLKCDRCEPGFWDFRGIVTDRRSGCTRESHSLGTARGDSGGQPGDTAPATILPLATVPVVVTTGQPGYAESGSAEGSGDQDLVTSGDQESSGAGSA</sequence>
<evidence type="ECO:0000256" key="3">
    <source>
        <dbReference type="SAM" id="MobiDB-lite"/>
    </source>
</evidence>
<dbReference type="InterPro" id="IPR002049">
    <property type="entry name" value="LE_dom"/>
</dbReference>
<accession>A0A8K1FY49</accession>
<keyword evidence="2" id="KW-0424">Laminin EGF-like domain</keyword>
<dbReference type="InterPro" id="IPR050653">
    <property type="entry name" value="Prot_Inhib_GrowthFact_Antg"/>
</dbReference>
<dbReference type="Proteomes" id="UP000796761">
    <property type="component" value="Unassembled WGS sequence"/>
</dbReference>
<dbReference type="CDD" id="cd00055">
    <property type="entry name" value="EGF_Lam"/>
    <property type="match status" value="1"/>
</dbReference>
<feature type="non-terminal residue" evidence="5">
    <location>
        <position position="124"/>
    </location>
</feature>
<feature type="disulfide bond" evidence="2">
    <location>
        <begin position="4"/>
        <end position="21"/>
    </location>
</feature>
<comment type="caution">
    <text evidence="5">The sequence shown here is derived from an EMBL/GenBank/DDBJ whole genome shotgun (WGS) entry which is preliminary data.</text>
</comment>
<dbReference type="OrthoDB" id="8545473at2759"/>
<feature type="region of interest" description="Disordered" evidence="3">
    <location>
        <begin position="51"/>
        <end position="77"/>
    </location>
</feature>
<keyword evidence="6" id="KW-1185">Reference proteome</keyword>
<dbReference type="PROSITE" id="PS01248">
    <property type="entry name" value="EGF_LAM_1"/>
    <property type="match status" value="1"/>
</dbReference>
<dbReference type="SUPFAM" id="SSF57196">
    <property type="entry name" value="EGF/Laminin"/>
    <property type="match status" value="1"/>
</dbReference>
<feature type="compositionally biased region" description="Polar residues" evidence="3">
    <location>
        <begin position="110"/>
        <end position="124"/>
    </location>
</feature>
<dbReference type="PANTHER" id="PTHR10913">
    <property type="entry name" value="FOLLISTATIN-RELATED"/>
    <property type="match status" value="1"/>
</dbReference>
<organism evidence="5 6">
    <name type="scientific">Zosterops borbonicus</name>
    <dbReference type="NCBI Taxonomy" id="364589"/>
    <lineage>
        <taxon>Eukaryota</taxon>
        <taxon>Metazoa</taxon>
        <taxon>Chordata</taxon>
        <taxon>Craniata</taxon>
        <taxon>Vertebrata</taxon>
        <taxon>Euteleostomi</taxon>
        <taxon>Archelosauria</taxon>
        <taxon>Archosauria</taxon>
        <taxon>Dinosauria</taxon>
        <taxon>Saurischia</taxon>
        <taxon>Theropoda</taxon>
        <taxon>Coelurosauria</taxon>
        <taxon>Aves</taxon>
        <taxon>Neognathae</taxon>
        <taxon>Neoaves</taxon>
        <taxon>Telluraves</taxon>
        <taxon>Australaves</taxon>
        <taxon>Passeriformes</taxon>
        <taxon>Sylvioidea</taxon>
        <taxon>Zosteropidae</taxon>
        <taxon>Zosterops</taxon>
    </lineage>
</organism>
<evidence type="ECO:0000256" key="1">
    <source>
        <dbReference type="ARBA" id="ARBA00023157"/>
    </source>
</evidence>
<feature type="region of interest" description="Disordered" evidence="3">
    <location>
        <begin position="91"/>
        <end position="124"/>
    </location>
</feature>
<evidence type="ECO:0000256" key="2">
    <source>
        <dbReference type="PROSITE-ProRule" id="PRU00460"/>
    </source>
</evidence>
<dbReference type="SMART" id="SM00180">
    <property type="entry name" value="EGF_Lam"/>
    <property type="match status" value="1"/>
</dbReference>
<dbReference type="Pfam" id="PF00053">
    <property type="entry name" value="EGF_laminin"/>
    <property type="match status" value="1"/>
</dbReference>
<dbReference type="PANTHER" id="PTHR10913:SF78">
    <property type="entry name" value="AGRIN"/>
    <property type="match status" value="1"/>
</dbReference>
<proteinExistence type="predicted"/>
<feature type="domain" description="Laminin EGF-like" evidence="4">
    <location>
        <begin position="2"/>
        <end position="55"/>
    </location>
</feature>
<feature type="disulfide bond" evidence="2">
    <location>
        <begin position="23"/>
        <end position="32"/>
    </location>
</feature>
<gene>
    <name evidence="5" type="ORF">HGM15179_021236</name>
</gene>
<protein>
    <recommendedName>
        <fullName evidence="4">Laminin EGF-like domain-containing protein</fullName>
    </recommendedName>
</protein>
<dbReference type="PROSITE" id="PS50027">
    <property type="entry name" value="EGF_LAM_2"/>
    <property type="match status" value="1"/>
</dbReference>
<feature type="non-terminal residue" evidence="5">
    <location>
        <position position="1"/>
    </location>
</feature>